<dbReference type="Proteomes" id="UP000437862">
    <property type="component" value="Chromosome"/>
</dbReference>
<reference evidence="1 4" key="3">
    <citation type="submission" date="2019-12" db="EMBL/GenBank/DDBJ databases">
        <title>Draft Genome Sequences of Six Type Strains of the Genus Massilia.</title>
        <authorList>
            <person name="Miess H."/>
            <person name="Frediansyah A."/>
            <person name="Goeker M."/>
            <person name="Gross H."/>
        </authorList>
    </citation>
    <scope>NUCLEOTIDE SEQUENCE [LARGE SCALE GENOMIC DNA]</scope>
    <source>
        <strain evidence="1 4">DSM 26639</strain>
    </source>
</reference>
<dbReference type="EMBL" id="CP046904">
    <property type="protein sequence ID" value="QGZ39051.1"/>
    <property type="molecule type" value="Genomic_DNA"/>
</dbReference>
<dbReference type="RefSeq" id="WP_145875678.1">
    <property type="nucleotide sequence ID" value="NZ_CP046904.1"/>
</dbReference>
<keyword evidence="4" id="KW-1185">Reference proteome</keyword>
<evidence type="ECO:0000313" key="3">
    <source>
        <dbReference type="Proteomes" id="UP000315112"/>
    </source>
</evidence>
<evidence type="ECO:0008006" key="5">
    <source>
        <dbReference type="Google" id="ProtNLM"/>
    </source>
</evidence>
<evidence type="ECO:0000313" key="2">
    <source>
        <dbReference type="EMBL" id="TWI47675.1"/>
    </source>
</evidence>
<organism evidence="2 3">
    <name type="scientific">Pseudoduganella flava</name>
    <dbReference type="NCBI Taxonomy" id="871742"/>
    <lineage>
        <taxon>Bacteria</taxon>
        <taxon>Pseudomonadati</taxon>
        <taxon>Pseudomonadota</taxon>
        <taxon>Betaproteobacteria</taxon>
        <taxon>Burkholderiales</taxon>
        <taxon>Oxalobacteraceae</taxon>
        <taxon>Telluria group</taxon>
        <taxon>Pseudoduganella</taxon>
    </lineage>
</organism>
<accession>A0A562PTB3</accession>
<dbReference type="Proteomes" id="UP000315112">
    <property type="component" value="Unassembled WGS sequence"/>
</dbReference>
<dbReference type="OrthoDB" id="1453999at2"/>
<dbReference type="AlphaFoldDB" id="A0A562PTB3"/>
<reference evidence="2" key="2">
    <citation type="submission" date="2019-07" db="EMBL/GenBank/DDBJ databases">
        <authorList>
            <person name="Whitman W."/>
            <person name="Huntemann M."/>
            <person name="Clum A."/>
            <person name="Pillay M."/>
            <person name="Palaniappan K."/>
            <person name="Varghese N."/>
            <person name="Mikhailova N."/>
            <person name="Stamatis D."/>
            <person name="Reddy T."/>
            <person name="Daum C."/>
            <person name="Shapiro N."/>
            <person name="Ivanova N."/>
            <person name="Kyrpides N."/>
            <person name="Woyke T."/>
        </authorList>
    </citation>
    <scope>NUCLEOTIDE SEQUENCE</scope>
    <source>
        <strain evidence="2">CGMCC 1.10685</strain>
    </source>
</reference>
<proteinExistence type="predicted"/>
<sequence>MRAEDILPGHTDTVDLHGVTVRKGTVGAFLANALALRDPATPLGQRAAALRDIEDALPALAALRLFDVFELRDPELRAFVGARL</sequence>
<dbReference type="EMBL" id="VLKW01000004">
    <property type="protein sequence ID" value="TWI47675.1"/>
    <property type="molecule type" value="Genomic_DNA"/>
</dbReference>
<name>A0A562PTB3_9BURK</name>
<evidence type="ECO:0000313" key="4">
    <source>
        <dbReference type="Proteomes" id="UP000437862"/>
    </source>
</evidence>
<reference evidence="2 3" key="1">
    <citation type="journal article" date="2015" name="Stand. Genomic Sci.">
        <title>Genomic Encyclopedia of Bacterial and Archaeal Type Strains, Phase III: the genomes of soil and plant-associated and newly described type strains.</title>
        <authorList>
            <person name="Whitman W.B."/>
            <person name="Woyke T."/>
            <person name="Klenk H.P."/>
            <person name="Zhou Y."/>
            <person name="Lilburn T.G."/>
            <person name="Beck B.J."/>
            <person name="De Vos P."/>
            <person name="Vandamme P."/>
            <person name="Eisen J.A."/>
            <person name="Garrity G."/>
            <person name="Hugenholtz P."/>
            <person name="Kyrpides N.C."/>
        </authorList>
    </citation>
    <scope>NUCLEOTIDE SEQUENCE [LARGE SCALE GENOMIC DNA]</scope>
    <source>
        <strain evidence="2 3">CGMCC 1.10685</strain>
    </source>
</reference>
<gene>
    <name evidence="1" type="ORF">GO485_08330</name>
    <name evidence="2" type="ORF">IP92_02735</name>
</gene>
<protein>
    <recommendedName>
        <fullName evidence="5">Preprotein translocase subunit SecD</fullName>
    </recommendedName>
</protein>
<evidence type="ECO:0000313" key="1">
    <source>
        <dbReference type="EMBL" id="QGZ39051.1"/>
    </source>
</evidence>